<feature type="transmembrane region" description="Helical" evidence="8">
    <location>
        <begin position="118"/>
        <end position="142"/>
    </location>
</feature>
<reference evidence="9 10" key="1">
    <citation type="submission" date="2020-12" db="EMBL/GenBank/DDBJ databases">
        <title>Bacterial novel species Pedobacter sp. SD-b isolated from soil.</title>
        <authorList>
            <person name="Jung H.-Y."/>
        </authorList>
    </citation>
    <scope>NUCLEOTIDE SEQUENCE [LARGE SCALE GENOMIC DNA]</scope>
    <source>
        <strain evidence="9 10">SD-b</strain>
    </source>
</reference>
<keyword evidence="7 8" id="KW-0472">Membrane</keyword>
<comment type="caution">
    <text evidence="9">The sequence shown here is derived from an EMBL/GenBank/DDBJ whole genome shotgun (WGS) entry which is preliminary data.</text>
</comment>
<feature type="transmembrane region" description="Helical" evidence="8">
    <location>
        <begin position="12"/>
        <end position="31"/>
    </location>
</feature>
<dbReference type="RefSeq" id="WP_200584832.1">
    <property type="nucleotide sequence ID" value="NZ_JAEHFY010000004.1"/>
</dbReference>
<keyword evidence="4 8" id="KW-0812">Transmembrane</keyword>
<evidence type="ECO:0000256" key="7">
    <source>
        <dbReference type="ARBA" id="ARBA00023136"/>
    </source>
</evidence>
<organism evidence="9 10">
    <name type="scientific">Pedobacter segetis</name>
    <dbReference type="NCBI Taxonomy" id="2793069"/>
    <lineage>
        <taxon>Bacteria</taxon>
        <taxon>Pseudomonadati</taxon>
        <taxon>Bacteroidota</taxon>
        <taxon>Sphingobacteriia</taxon>
        <taxon>Sphingobacteriales</taxon>
        <taxon>Sphingobacteriaceae</taxon>
        <taxon>Pedobacter</taxon>
    </lineage>
</organism>
<dbReference type="InterPro" id="IPR019127">
    <property type="entry name" value="Exosortase"/>
</dbReference>
<evidence type="ECO:0000256" key="8">
    <source>
        <dbReference type="SAM" id="Phobius"/>
    </source>
</evidence>
<keyword evidence="2" id="KW-1003">Cell membrane</keyword>
<dbReference type="EMBL" id="JAEHFY010000004">
    <property type="protein sequence ID" value="MBK0382053.1"/>
    <property type="molecule type" value="Genomic_DNA"/>
</dbReference>
<evidence type="ECO:0000313" key="9">
    <source>
        <dbReference type="EMBL" id="MBK0382053.1"/>
    </source>
</evidence>
<evidence type="ECO:0000313" key="10">
    <source>
        <dbReference type="Proteomes" id="UP000660024"/>
    </source>
</evidence>
<dbReference type="Proteomes" id="UP000660024">
    <property type="component" value="Unassembled WGS sequence"/>
</dbReference>
<evidence type="ECO:0000256" key="6">
    <source>
        <dbReference type="ARBA" id="ARBA00022989"/>
    </source>
</evidence>
<dbReference type="InterPro" id="IPR026392">
    <property type="entry name" value="Exo/Archaeosortase_dom"/>
</dbReference>
<keyword evidence="5" id="KW-0378">Hydrolase</keyword>
<name>A0ABS1BGS0_9SPHI</name>
<evidence type="ECO:0000256" key="1">
    <source>
        <dbReference type="ARBA" id="ARBA00004651"/>
    </source>
</evidence>
<dbReference type="NCBIfam" id="TIGR04178">
    <property type="entry name" value="exo_archaeo"/>
    <property type="match status" value="1"/>
</dbReference>
<keyword evidence="6 8" id="KW-1133">Transmembrane helix</keyword>
<keyword evidence="3" id="KW-0645">Protease</keyword>
<comment type="subcellular location">
    <subcellularLocation>
        <location evidence="1">Cell membrane</location>
        <topology evidence="1">Multi-pass membrane protein</topology>
    </subcellularLocation>
</comment>
<proteinExistence type="predicted"/>
<feature type="transmembrane region" description="Helical" evidence="8">
    <location>
        <begin position="154"/>
        <end position="172"/>
    </location>
</feature>
<evidence type="ECO:0000256" key="5">
    <source>
        <dbReference type="ARBA" id="ARBA00022801"/>
    </source>
</evidence>
<accession>A0ABS1BGS0</accession>
<dbReference type="Pfam" id="PF09721">
    <property type="entry name" value="Exosortase_EpsH"/>
    <property type="match status" value="1"/>
</dbReference>
<sequence>MKINKVQIRFFLILVLGYFFFSYFFRFWIGLCAQGGLYWQFANEHLDFIRAYRHFLIGGSTVICDIFGLRYLTNDTSLRIIGHGGIKIVYSCLGYGIISILMALSLAVPNQKVKDRVLFLVFSIIGFTLLNILRLFVVSYYAHYARKMQIDHHTLFNVFCYLLILIGIYWWIKKSAKMNELS</sequence>
<gene>
    <name evidence="9" type="ORF">I5M32_03695</name>
</gene>
<evidence type="ECO:0000256" key="2">
    <source>
        <dbReference type="ARBA" id="ARBA00022475"/>
    </source>
</evidence>
<feature type="transmembrane region" description="Helical" evidence="8">
    <location>
        <begin position="84"/>
        <end position="106"/>
    </location>
</feature>
<feature type="transmembrane region" description="Helical" evidence="8">
    <location>
        <begin position="51"/>
        <end position="72"/>
    </location>
</feature>
<keyword evidence="10" id="KW-1185">Reference proteome</keyword>
<evidence type="ECO:0000256" key="3">
    <source>
        <dbReference type="ARBA" id="ARBA00022670"/>
    </source>
</evidence>
<protein>
    <submittedName>
        <fullName evidence="9">Exosortase/archaeosortase family protein</fullName>
    </submittedName>
</protein>
<evidence type="ECO:0000256" key="4">
    <source>
        <dbReference type="ARBA" id="ARBA00022692"/>
    </source>
</evidence>